<evidence type="ECO:0000256" key="3">
    <source>
        <dbReference type="PIRSR" id="PIRSR029775-1"/>
    </source>
</evidence>
<dbReference type="GO" id="GO:0016835">
    <property type="term" value="F:carbon-oxygen lyase activity"/>
    <property type="evidence" value="ECO:0007669"/>
    <property type="project" value="InterPro"/>
</dbReference>
<reference evidence="5 6" key="1">
    <citation type="submission" date="2019-04" db="EMBL/GenBank/DDBJ databases">
        <title>Sphingomonas psychrotolerans sp. nov., isolated from soil in the Tianshan Mountains, Xinjiang, China.</title>
        <authorList>
            <person name="Luo Y."/>
            <person name="Sheng H."/>
        </authorList>
    </citation>
    <scope>NUCLEOTIDE SEQUENCE [LARGE SCALE GENOMIC DNA]</scope>
    <source>
        <strain evidence="5 6">ZFGT-11</strain>
    </source>
</reference>
<dbReference type="Gene3D" id="1.20.59.10">
    <property type="entry name" value="Chorismate mutase"/>
    <property type="match status" value="1"/>
</dbReference>
<dbReference type="Pfam" id="PF01817">
    <property type="entry name" value="CM_2"/>
    <property type="match status" value="1"/>
</dbReference>
<feature type="binding site" evidence="3">
    <location>
        <position position="17"/>
    </location>
    <ligand>
        <name>substrate</name>
    </ligand>
</feature>
<feature type="domain" description="Chorismate mutase" evidence="4">
    <location>
        <begin position="7"/>
        <end position="97"/>
    </location>
</feature>
<proteinExistence type="predicted"/>
<keyword evidence="6" id="KW-1185">Reference proteome</keyword>
<evidence type="ECO:0000313" key="6">
    <source>
        <dbReference type="Proteomes" id="UP000306147"/>
    </source>
</evidence>
<dbReference type="SUPFAM" id="SSF48600">
    <property type="entry name" value="Chorismate mutase II"/>
    <property type="match status" value="1"/>
</dbReference>
<dbReference type="InterPro" id="IPR036263">
    <property type="entry name" value="Chorismate_II_sf"/>
</dbReference>
<organism evidence="5 6">
    <name type="scientific">Sphingomonas gei</name>
    <dbReference type="NCBI Taxonomy" id="1395960"/>
    <lineage>
        <taxon>Bacteria</taxon>
        <taxon>Pseudomonadati</taxon>
        <taxon>Pseudomonadota</taxon>
        <taxon>Alphaproteobacteria</taxon>
        <taxon>Sphingomonadales</taxon>
        <taxon>Sphingomonadaceae</taxon>
        <taxon>Sphingomonas</taxon>
    </lineage>
</organism>
<feature type="binding site" evidence="3">
    <location>
        <position position="45"/>
    </location>
    <ligand>
        <name>substrate</name>
    </ligand>
</feature>
<feature type="binding site" evidence="3">
    <location>
        <position position="34"/>
    </location>
    <ligand>
        <name>substrate</name>
    </ligand>
</feature>
<dbReference type="InterPro" id="IPR036979">
    <property type="entry name" value="CM_dom_sf"/>
</dbReference>
<gene>
    <name evidence="5" type="ORF">E5A73_11140</name>
</gene>
<dbReference type="AlphaFoldDB" id="A0A4S1XAQ3"/>
<feature type="binding site" evidence="3">
    <location>
        <position position="93"/>
    </location>
    <ligand>
        <name>substrate</name>
    </ligand>
</feature>
<dbReference type="GO" id="GO:0046417">
    <property type="term" value="P:chorismate metabolic process"/>
    <property type="evidence" value="ECO:0007669"/>
    <property type="project" value="InterPro"/>
</dbReference>
<dbReference type="EC" id="5.4.99.5" evidence="1"/>
<dbReference type="OrthoDB" id="514491at2"/>
<protein>
    <recommendedName>
        <fullName evidence="1">chorismate mutase</fullName>
        <ecNumber evidence="1">5.4.99.5</ecNumber>
    </recommendedName>
</protein>
<dbReference type="SMART" id="SM00830">
    <property type="entry name" value="CM_2"/>
    <property type="match status" value="1"/>
</dbReference>
<dbReference type="GO" id="GO:0009697">
    <property type="term" value="P:salicylic acid biosynthetic process"/>
    <property type="evidence" value="ECO:0007669"/>
    <property type="project" value="InterPro"/>
</dbReference>
<evidence type="ECO:0000259" key="4">
    <source>
        <dbReference type="PROSITE" id="PS51168"/>
    </source>
</evidence>
<dbReference type="RefSeq" id="WP_135963901.1">
    <property type="nucleotide sequence ID" value="NZ_SRXT01000004.1"/>
</dbReference>
<sequence length="100" mass="11091">MQDTVDPEDCTTMVEVRAGVDAVDRALVGLLARRFGYMEAAARIKPERGHVRDEARKAQVIANARAHARAAGVPEQAVADLWERLVEASIAYELEAFDRR</sequence>
<keyword evidence="2" id="KW-0413">Isomerase</keyword>
<dbReference type="Proteomes" id="UP000306147">
    <property type="component" value="Unassembled WGS sequence"/>
</dbReference>
<dbReference type="InterPro" id="IPR008241">
    <property type="entry name" value="Isochorismate_pyruvate-lyase"/>
</dbReference>
<dbReference type="PANTHER" id="PTHR38041">
    <property type="entry name" value="CHORISMATE MUTASE"/>
    <property type="match status" value="1"/>
</dbReference>
<evidence type="ECO:0000256" key="1">
    <source>
        <dbReference type="ARBA" id="ARBA00012404"/>
    </source>
</evidence>
<dbReference type="GO" id="GO:0004106">
    <property type="term" value="F:chorismate mutase activity"/>
    <property type="evidence" value="ECO:0007669"/>
    <property type="project" value="UniProtKB-EC"/>
</dbReference>
<dbReference type="PANTHER" id="PTHR38041:SF1">
    <property type="entry name" value="CHORISMATE MUTASE"/>
    <property type="match status" value="1"/>
</dbReference>
<dbReference type="InterPro" id="IPR002701">
    <property type="entry name" value="CM_II_prokaryot"/>
</dbReference>
<dbReference type="InterPro" id="IPR051331">
    <property type="entry name" value="Chorismate_mutase-related"/>
</dbReference>
<comment type="caution">
    <text evidence="5">The sequence shown here is derived from an EMBL/GenBank/DDBJ whole genome shotgun (WGS) entry which is preliminary data.</text>
</comment>
<dbReference type="PROSITE" id="PS51168">
    <property type="entry name" value="CHORISMATE_MUT_2"/>
    <property type="match status" value="1"/>
</dbReference>
<dbReference type="PIRSF" id="PIRSF029775">
    <property type="entry name" value="Isochor_pyr_lyas"/>
    <property type="match status" value="1"/>
</dbReference>
<accession>A0A4S1XAQ3</accession>
<name>A0A4S1XAQ3_9SPHN</name>
<evidence type="ECO:0000313" key="5">
    <source>
        <dbReference type="EMBL" id="TGX53394.1"/>
    </source>
</evidence>
<dbReference type="EMBL" id="SRXT01000004">
    <property type="protein sequence ID" value="TGX53394.1"/>
    <property type="molecule type" value="Genomic_DNA"/>
</dbReference>
<evidence type="ECO:0000256" key="2">
    <source>
        <dbReference type="ARBA" id="ARBA00023235"/>
    </source>
</evidence>